<evidence type="ECO:0000313" key="12">
    <source>
        <dbReference type="Proteomes" id="UP000572984"/>
    </source>
</evidence>
<dbReference type="RefSeq" id="WP_181054464.1">
    <property type="nucleotide sequence ID" value="NZ_JACDXJ010000002.1"/>
</dbReference>
<evidence type="ECO:0000256" key="7">
    <source>
        <dbReference type="PROSITE-ProRule" id="PRU01373"/>
    </source>
</evidence>
<keyword evidence="12" id="KW-1185">Reference proteome</keyword>
<feature type="signal peptide" evidence="9">
    <location>
        <begin position="1"/>
        <end position="19"/>
    </location>
</feature>
<evidence type="ECO:0000256" key="4">
    <source>
        <dbReference type="ARBA" id="ARBA00022960"/>
    </source>
</evidence>
<gene>
    <name evidence="11" type="ORF">H0S73_22440</name>
</gene>
<evidence type="ECO:0000256" key="6">
    <source>
        <dbReference type="ARBA" id="ARBA00023316"/>
    </source>
</evidence>
<keyword evidence="5 7" id="KW-0573">Peptidoglycan synthesis</keyword>
<comment type="caution">
    <text evidence="11">The sequence shown here is derived from an EMBL/GenBank/DDBJ whole genome shotgun (WGS) entry which is preliminary data.</text>
</comment>
<evidence type="ECO:0000259" key="10">
    <source>
        <dbReference type="PROSITE" id="PS52029"/>
    </source>
</evidence>
<evidence type="ECO:0000256" key="5">
    <source>
        <dbReference type="ARBA" id="ARBA00022984"/>
    </source>
</evidence>
<protein>
    <submittedName>
        <fullName evidence="11">Murein L,D-transpeptidase</fullName>
    </submittedName>
</protein>
<feature type="domain" description="L,D-TPase catalytic" evidence="10">
    <location>
        <begin position="52"/>
        <end position="183"/>
    </location>
</feature>
<comment type="similarity">
    <text evidence="2">Belongs to the YkuD family.</text>
</comment>
<keyword evidence="4 7" id="KW-0133">Cell shape</keyword>
<dbReference type="GO" id="GO:0071555">
    <property type="term" value="P:cell wall organization"/>
    <property type="evidence" value="ECO:0007669"/>
    <property type="project" value="UniProtKB-UniRule"/>
</dbReference>
<dbReference type="GO" id="GO:0004180">
    <property type="term" value="F:carboxypeptidase activity"/>
    <property type="evidence" value="ECO:0007669"/>
    <property type="project" value="UniProtKB-ARBA"/>
</dbReference>
<feature type="chain" id="PRO_5033054376" evidence="9">
    <location>
        <begin position="20"/>
        <end position="373"/>
    </location>
</feature>
<dbReference type="GO" id="GO:0016740">
    <property type="term" value="F:transferase activity"/>
    <property type="evidence" value="ECO:0007669"/>
    <property type="project" value="UniProtKB-KW"/>
</dbReference>
<feature type="active site" description="Proton donor/acceptor" evidence="7">
    <location>
        <position position="144"/>
    </location>
</feature>
<dbReference type="AlphaFoldDB" id="A0A838BVF3"/>
<dbReference type="GO" id="GO:0009252">
    <property type="term" value="P:peptidoglycan biosynthetic process"/>
    <property type="evidence" value="ECO:0007669"/>
    <property type="project" value="UniProtKB-KW"/>
</dbReference>
<keyword evidence="9" id="KW-0732">Signal</keyword>
<keyword evidence="6 7" id="KW-0961">Cell wall biogenesis/degradation</keyword>
<dbReference type="PROSITE" id="PS52029">
    <property type="entry name" value="LD_TPASE"/>
    <property type="match status" value="1"/>
</dbReference>
<dbReference type="Pfam" id="PF03734">
    <property type="entry name" value="YkuD"/>
    <property type="match status" value="1"/>
</dbReference>
<dbReference type="PANTHER" id="PTHR36699">
    <property type="entry name" value="LD-TRANSPEPTIDASE"/>
    <property type="match status" value="1"/>
</dbReference>
<accession>A0A838BVF3</accession>
<keyword evidence="3" id="KW-0808">Transferase</keyword>
<reference evidence="11 12" key="1">
    <citation type="submission" date="2020-07" db="EMBL/GenBank/DDBJ databases">
        <title>Draft genome and description of Microvirga mediterraneensis Marseille-Q2068 sp. nov.</title>
        <authorList>
            <person name="Boxberger M."/>
        </authorList>
    </citation>
    <scope>NUCLEOTIDE SEQUENCE [LARGE SCALE GENOMIC DNA]</scope>
    <source>
        <strain evidence="11 12">Marseille-Q2068</strain>
    </source>
</reference>
<feature type="region of interest" description="Disordered" evidence="8">
    <location>
        <begin position="321"/>
        <end position="373"/>
    </location>
</feature>
<evidence type="ECO:0000256" key="9">
    <source>
        <dbReference type="SAM" id="SignalP"/>
    </source>
</evidence>
<evidence type="ECO:0000256" key="3">
    <source>
        <dbReference type="ARBA" id="ARBA00022679"/>
    </source>
</evidence>
<dbReference type="InterPro" id="IPR005490">
    <property type="entry name" value="LD_TPept_cat_dom"/>
</dbReference>
<dbReference type="Proteomes" id="UP000572984">
    <property type="component" value="Unassembled WGS sequence"/>
</dbReference>
<comment type="pathway">
    <text evidence="1 7">Cell wall biogenesis; peptidoglycan biosynthesis.</text>
</comment>
<evidence type="ECO:0000256" key="1">
    <source>
        <dbReference type="ARBA" id="ARBA00004752"/>
    </source>
</evidence>
<dbReference type="PANTHER" id="PTHR36699:SF1">
    <property type="entry name" value="L,D-TRANSPEPTIDASE YAFK-RELATED"/>
    <property type="match status" value="1"/>
</dbReference>
<name>A0A838BVF3_9HYPH</name>
<dbReference type="SUPFAM" id="SSF141523">
    <property type="entry name" value="L,D-transpeptidase catalytic domain-like"/>
    <property type="match status" value="1"/>
</dbReference>
<evidence type="ECO:0000256" key="8">
    <source>
        <dbReference type="SAM" id="MobiDB-lite"/>
    </source>
</evidence>
<dbReference type="EMBL" id="JACDXJ010000002">
    <property type="protein sequence ID" value="MBA1158865.1"/>
    <property type="molecule type" value="Genomic_DNA"/>
</dbReference>
<organism evidence="11 12">
    <name type="scientific">Microvirga mediterraneensis</name>
    <dbReference type="NCBI Taxonomy" id="2754695"/>
    <lineage>
        <taxon>Bacteria</taxon>
        <taxon>Pseudomonadati</taxon>
        <taxon>Pseudomonadota</taxon>
        <taxon>Alphaproteobacteria</taxon>
        <taxon>Hyphomicrobiales</taxon>
        <taxon>Methylobacteriaceae</taxon>
        <taxon>Microvirga</taxon>
    </lineage>
</organism>
<dbReference type="PROSITE" id="PS51257">
    <property type="entry name" value="PROKAR_LIPOPROTEIN"/>
    <property type="match status" value="1"/>
</dbReference>
<feature type="active site" description="Nucleophile" evidence="7">
    <location>
        <position position="152"/>
    </location>
</feature>
<dbReference type="InterPro" id="IPR038063">
    <property type="entry name" value="Transpep_catalytic_dom"/>
</dbReference>
<dbReference type="GO" id="GO:0008360">
    <property type="term" value="P:regulation of cell shape"/>
    <property type="evidence" value="ECO:0007669"/>
    <property type="project" value="UniProtKB-UniRule"/>
</dbReference>
<evidence type="ECO:0000313" key="11">
    <source>
        <dbReference type="EMBL" id="MBA1158865.1"/>
    </source>
</evidence>
<evidence type="ECO:0000256" key="2">
    <source>
        <dbReference type="ARBA" id="ARBA00005992"/>
    </source>
</evidence>
<sequence>MMKRIAMVAGLVLALAACQGDGSTSSTKHLAPIPSATMALMASKGMSQNDPILMRSFKKESEIEVWKRGRDGKYALLKTYPMCRWSGQLGPKIREGDRQAPEGFYTVTPGQMNPNSSLYLSFNLGYPNEYDRAHGRTGSHLMVHGSCSSSGCFAMTDEAISEVSALARESFASGQRGFQFQSYPSRMTAENLAKHRLDPNIAFWKNLKEGSDYFEVAREEPKVSVANRQYAFSGDASVLAAVAQKRQRDEQAIAELVAKGVQPIRLVYDDGGQHQTFRQALSGEAGREGGSLAVSASARNRLGDVSRPEALAAGPQEIVLAANGKPKQETSSTLAYASQKPMGPSRSEPTGQSETAENDGRSVFQRVRGLFGG</sequence>
<proteinExistence type="inferred from homology"/>